<keyword evidence="2" id="KW-1185">Reference proteome</keyword>
<organism evidence="1 2">
    <name type="scientific">Dactylellina haptotyla (strain CBS 200.50)</name>
    <name type="common">Nematode-trapping fungus</name>
    <name type="synonym">Monacrosporium haptotylum</name>
    <dbReference type="NCBI Taxonomy" id="1284197"/>
    <lineage>
        <taxon>Eukaryota</taxon>
        <taxon>Fungi</taxon>
        <taxon>Dikarya</taxon>
        <taxon>Ascomycota</taxon>
        <taxon>Pezizomycotina</taxon>
        <taxon>Orbiliomycetes</taxon>
        <taxon>Orbiliales</taxon>
        <taxon>Orbiliaceae</taxon>
        <taxon>Dactylellina</taxon>
    </lineage>
</organism>
<protein>
    <recommendedName>
        <fullName evidence="3">Caspase family p20 domain-containing protein</fullName>
    </recommendedName>
</protein>
<dbReference type="Proteomes" id="UP000015100">
    <property type="component" value="Unassembled WGS sequence"/>
</dbReference>
<dbReference type="HOGENOM" id="CLU_688822_0_0_1"/>
<reference evidence="2" key="2">
    <citation type="submission" date="2013-04" db="EMBL/GenBank/DDBJ databases">
        <title>Genomic mechanisms accounting for the adaptation to parasitism in nematode-trapping fungi.</title>
        <authorList>
            <person name="Ahren D.G."/>
        </authorList>
    </citation>
    <scope>NUCLEOTIDE SEQUENCE [LARGE SCALE GENOMIC DNA]</scope>
    <source>
        <strain evidence="2">CBS 200.50</strain>
    </source>
</reference>
<evidence type="ECO:0008006" key="3">
    <source>
        <dbReference type="Google" id="ProtNLM"/>
    </source>
</evidence>
<dbReference type="OMA" id="FTTAEWY"/>
<proteinExistence type="predicted"/>
<evidence type="ECO:0000313" key="1">
    <source>
        <dbReference type="EMBL" id="EPS42089.1"/>
    </source>
</evidence>
<dbReference type="STRING" id="1284197.S8AGS2"/>
<dbReference type="OrthoDB" id="4760831at2759"/>
<dbReference type="eggNOG" id="ENOG502T0JZ">
    <property type="taxonomic scope" value="Eukaryota"/>
</dbReference>
<comment type="caution">
    <text evidence="1">The sequence shown here is derived from an EMBL/GenBank/DDBJ whole genome shotgun (WGS) entry which is preliminary data.</text>
</comment>
<dbReference type="AlphaFoldDB" id="S8AGS2"/>
<dbReference type="Gene3D" id="3.40.50.1460">
    <property type="match status" value="1"/>
</dbReference>
<gene>
    <name evidence="1" type="ORF">H072_3811</name>
</gene>
<reference evidence="1 2" key="1">
    <citation type="journal article" date="2013" name="PLoS Genet.">
        <title>Genomic mechanisms accounting for the adaptation to parasitism in nematode-trapping fungi.</title>
        <authorList>
            <person name="Meerupati T."/>
            <person name="Andersson K.M."/>
            <person name="Friman E."/>
            <person name="Kumar D."/>
            <person name="Tunlid A."/>
            <person name="Ahren D."/>
        </authorList>
    </citation>
    <scope>NUCLEOTIDE SEQUENCE [LARGE SCALE GENOMIC DNA]</scope>
    <source>
        <strain evidence="1 2">CBS 200.50</strain>
    </source>
</reference>
<sequence length="387" mass="42970">MASQAASSGVTTQQQKQADFLRRIEEAIQQRDDPYKLVFAVTMVFESDDTGAKADSELFAKGVKEVFGLIDANIFELVFPSDGEADLHWLSVLKEIQAVRHSCTGRKLLLLHFAGHGALDSSNQLLLVGNPTGWGQELPWDTIKNYLLNPSRTHPQGEMDIACVLDCCHSGAFASIGVPSNKRVEVLAAIDARSTTVERRTQDIQATFTQQFIYCLRTMVGKEDQPPVTFPDIFKEMVMQKQAASKPQPVYQMISGDCPILLPVTSLQLPPVPSAGPSNPRALDSWRTKPHSVALKVRIPGDINEESTRTIVKWLYKLRKDYGIEVMGVNETTSTVVFLTVPYRNLFIFYRLKGMELCTSTIICHNIFSENLLHNLAATDPDEAISG</sequence>
<accession>S8AGS2</accession>
<name>S8AGS2_DACHA</name>
<dbReference type="EMBL" id="AQGS01000129">
    <property type="protein sequence ID" value="EPS42089.1"/>
    <property type="molecule type" value="Genomic_DNA"/>
</dbReference>
<evidence type="ECO:0000313" key="2">
    <source>
        <dbReference type="Proteomes" id="UP000015100"/>
    </source>
</evidence>